<gene>
    <name evidence="2" type="ORF">E1742_07230</name>
</gene>
<keyword evidence="3" id="KW-1185">Reference proteome</keyword>
<dbReference type="InterPro" id="IPR013424">
    <property type="entry name" value="Ice-binding_C"/>
</dbReference>
<sequence>MWGLEEIDDGDWHFYEVSGVNDAGQLVGYGCNAEYSCGTVLLNPVPEPATYAMLGAGLGIMALARRRSKAGTLTRSA</sequence>
<dbReference type="EMBL" id="CP038026">
    <property type="protein sequence ID" value="QBQ35965.1"/>
    <property type="molecule type" value="Genomic_DNA"/>
</dbReference>
<accession>A0ABX5S8N3</accession>
<reference evidence="2 3" key="1">
    <citation type="submission" date="2019-03" db="EMBL/GenBank/DDBJ databases">
        <title>Draft Genome Sequences of Six Type Strains of the Genus Massilia.</title>
        <authorList>
            <person name="Miess H."/>
            <person name="Frediansyhah A."/>
            <person name="Gross H."/>
        </authorList>
    </citation>
    <scope>NUCLEOTIDE SEQUENCE [LARGE SCALE GENOMIC DNA]</scope>
    <source>
        <strain evidence="2 3">DSM 17505</strain>
    </source>
</reference>
<dbReference type="Pfam" id="PF07589">
    <property type="entry name" value="PEP-CTERM"/>
    <property type="match status" value="1"/>
</dbReference>
<feature type="domain" description="Ice-binding protein C-terminal" evidence="1">
    <location>
        <begin position="44"/>
        <end position="67"/>
    </location>
</feature>
<dbReference type="RefSeq" id="WP_134384215.1">
    <property type="nucleotide sequence ID" value="NZ_CP038026.1"/>
</dbReference>
<dbReference type="NCBIfam" id="TIGR02595">
    <property type="entry name" value="PEP_CTERM"/>
    <property type="match status" value="1"/>
</dbReference>
<dbReference type="Proteomes" id="UP000294359">
    <property type="component" value="Chromosome"/>
</dbReference>
<evidence type="ECO:0000313" key="2">
    <source>
        <dbReference type="EMBL" id="QBQ35965.1"/>
    </source>
</evidence>
<organism evidence="2 3">
    <name type="scientific">Pseudoduganella plicata</name>
    <dbReference type="NCBI Taxonomy" id="321984"/>
    <lineage>
        <taxon>Bacteria</taxon>
        <taxon>Pseudomonadati</taxon>
        <taxon>Pseudomonadota</taxon>
        <taxon>Betaproteobacteria</taxon>
        <taxon>Burkholderiales</taxon>
        <taxon>Oxalobacteraceae</taxon>
        <taxon>Telluria group</taxon>
        <taxon>Pseudoduganella</taxon>
    </lineage>
</organism>
<evidence type="ECO:0000313" key="3">
    <source>
        <dbReference type="Proteomes" id="UP000294359"/>
    </source>
</evidence>
<evidence type="ECO:0000259" key="1">
    <source>
        <dbReference type="Pfam" id="PF07589"/>
    </source>
</evidence>
<proteinExistence type="predicted"/>
<name>A0ABX5S8N3_9BURK</name>
<protein>
    <submittedName>
        <fullName evidence="2">PEP-CTERM sorting domain-containing protein</fullName>
    </submittedName>
</protein>